<evidence type="ECO:0000256" key="4">
    <source>
        <dbReference type="ARBA" id="ARBA00022490"/>
    </source>
</evidence>
<evidence type="ECO:0000256" key="15">
    <source>
        <dbReference type="ARBA" id="ARBA00070436"/>
    </source>
</evidence>
<dbReference type="InterPro" id="IPR003533">
    <property type="entry name" value="Doublecortin_dom"/>
</dbReference>
<dbReference type="PROSITE" id="PS50309">
    <property type="entry name" value="DC"/>
    <property type="match status" value="2"/>
</dbReference>
<evidence type="ECO:0000256" key="11">
    <source>
        <dbReference type="ARBA" id="ARBA00022840"/>
    </source>
</evidence>
<reference evidence="23" key="3">
    <citation type="submission" date="2025-08" db="UniProtKB">
        <authorList>
            <consortium name="Ensembl"/>
        </authorList>
    </citation>
    <scope>IDENTIFICATION</scope>
</reference>
<dbReference type="FunFam" id="3.10.20.230:FF:000002">
    <property type="entry name" value="serine/threonine-protein kinase DCLK2 isoform X1"/>
    <property type="match status" value="1"/>
</dbReference>
<dbReference type="SMART" id="SM00537">
    <property type="entry name" value="DCX"/>
    <property type="match status" value="2"/>
</dbReference>
<feature type="domain" description="Doublecortin" evidence="22">
    <location>
        <begin position="181"/>
        <end position="264"/>
    </location>
</feature>
<keyword evidence="6" id="KW-0597">Phosphoprotein</keyword>
<evidence type="ECO:0000256" key="18">
    <source>
        <dbReference type="ARBA" id="ARBA00080759"/>
    </source>
</evidence>
<sequence>MELEHFDERDKAQRYTRRGSRGNGLPSPTHSAHCSLYRTRTLQALSSEKKAKKIRFYRNGDRYFKGIVYAISQDRFRSLEALLADLTRCLSDNVNLPQGVRTIYTIDGSIRITSMDQLVEGESYVCASIEPYKKVDYTKNVNPNWSVGPKTAVSVRDPSSLGSGKAGSPETRETKDFIKPKLVTIVRSGVKPRKAVRILLNKKTAHSFEQVMTDITDAIKLDSGVVKRLYTVDGKAVTSLQDFFGEDDIFIACGPEKFRYQDDFNLDESECRVTKSASYGRLPTVHGRSSPRSGGMPRRSKSPSSAGSGKSVHVICRSRLVNLVYATVFNLYLILKANGTAGSQLSTPRSGKSPSPSPTSPASLRRRQVKKNNNEPMDEYSSIPASIAERYKVGRTLGDGNFAVVRECVERSTGREYALKIISKDKCRGKEHMIQSEVSILRRVKHPNIVLLIEEMDTQNELYLVMELVKGGDLFDAITSSNKYTERDASSMLFNLASAIKYLHSLNIVHRDIKPENLLVYEHNDGSKSLKLGDFGLATVVNGPLYTVCGTPTYVAPEIVAEMGYGLKVDIWAAGVITYILLCGFPPFRGSGEDQEALFEQILRGQLEFPAPHWDNVSDSAKALITGMLQVAEDKRYTAVQVLDHSWVNDDGVSKKEHQLPVAGKIRKHFNTRVKVNSTTAGVSVITVNDCPLMFLNLQPPCFFLSVITSSICILLLDFPLFALPSHPTFSWTVSTLVRKA</sequence>
<keyword evidence="11 19" id="KW-0067">ATP-binding</keyword>
<dbReference type="AlphaFoldDB" id="A0AAX7VLE2"/>
<dbReference type="InterPro" id="IPR008271">
    <property type="entry name" value="Ser/Thr_kinase_AS"/>
</dbReference>
<dbReference type="Ensembl" id="ENSACLT00000092805.1">
    <property type="protein sequence ID" value="ENSACLP00000083463.1"/>
    <property type="gene ID" value="ENSACLG00000000049.2"/>
</dbReference>
<dbReference type="InterPro" id="IPR017441">
    <property type="entry name" value="Protein_kinase_ATP_BS"/>
</dbReference>
<dbReference type="GO" id="GO:0005856">
    <property type="term" value="C:cytoskeleton"/>
    <property type="evidence" value="ECO:0007669"/>
    <property type="project" value="UniProtKB-SubCell"/>
</dbReference>
<evidence type="ECO:0000256" key="14">
    <source>
        <dbReference type="ARBA" id="ARBA00048679"/>
    </source>
</evidence>
<feature type="binding site" evidence="19">
    <location>
        <position position="420"/>
    </location>
    <ligand>
        <name>ATP</name>
        <dbReference type="ChEBI" id="CHEBI:30616"/>
    </ligand>
</feature>
<feature type="compositionally biased region" description="Low complexity" evidence="20">
    <location>
        <begin position="287"/>
        <end position="310"/>
    </location>
</feature>
<dbReference type="CDD" id="cd17140">
    <property type="entry name" value="DCX1_DCLK1"/>
    <property type="match status" value="1"/>
</dbReference>
<keyword evidence="10" id="KW-0418">Kinase</keyword>
<feature type="compositionally biased region" description="Basic and acidic residues" evidence="20">
    <location>
        <begin position="1"/>
        <end position="13"/>
    </location>
</feature>
<evidence type="ECO:0000256" key="7">
    <source>
        <dbReference type="ARBA" id="ARBA00022679"/>
    </source>
</evidence>
<dbReference type="GO" id="GO:0007417">
    <property type="term" value="P:central nervous system development"/>
    <property type="evidence" value="ECO:0007669"/>
    <property type="project" value="UniProtKB-ARBA"/>
</dbReference>
<evidence type="ECO:0000313" key="23">
    <source>
        <dbReference type="Ensembl" id="ENSACLP00000083463.1"/>
    </source>
</evidence>
<dbReference type="Gene3D" id="3.30.200.20">
    <property type="entry name" value="Phosphorylase Kinase, domain 1"/>
    <property type="match status" value="1"/>
</dbReference>
<dbReference type="Proteomes" id="UP000265100">
    <property type="component" value="Chromosome 14"/>
</dbReference>
<accession>A0AAX7VLE2</accession>
<comment type="subcellular location">
    <subcellularLocation>
        <location evidence="1">Cytoplasm</location>
        <location evidence="1">Cytoskeleton</location>
    </subcellularLocation>
</comment>
<keyword evidence="8" id="KW-0677">Repeat</keyword>
<dbReference type="CDD" id="cd14095">
    <property type="entry name" value="STKc_DCKL"/>
    <property type="match status" value="1"/>
</dbReference>
<dbReference type="PROSITE" id="PS50011">
    <property type="entry name" value="PROTEIN_KINASE_DOM"/>
    <property type="match status" value="1"/>
</dbReference>
<feature type="domain" description="Protein kinase" evidence="21">
    <location>
        <begin position="391"/>
        <end position="648"/>
    </location>
</feature>
<evidence type="ECO:0000256" key="13">
    <source>
        <dbReference type="ARBA" id="ARBA00047899"/>
    </source>
</evidence>
<evidence type="ECO:0000256" key="1">
    <source>
        <dbReference type="ARBA" id="ARBA00004245"/>
    </source>
</evidence>
<dbReference type="Pfam" id="PF03607">
    <property type="entry name" value="DCX"/>
    <property type="match status" value="2"/>
</dbReference>
<dbReference type="FunFam" id="3.10.20.230:FF:000001">
    <property type="entry name" value="serine/threonine-protein kinase DCLK1 isoform X1"/>
    <property type="match status" value="1"/>
</dbReference>
<organism evidence="23 24">
    <name type="scientific">Astatotilapia calliptera</name>
    <name type="common">Eastern happy</name>
    <name type="synonym">Chromis callipterus</name>
    <dbReference type="NCBI Taxonomy" id="8154"/>
    <lineage>
        <taxon>Eukaryota</taxon>
        <taxon>Metazoa</taxon>
        <taxon>Chordata</taxon>
        <taxon>Craniata</taxon>
        <taxon>Vertebrata</taxon>
        <taxon>Euteleostomi</taxon>
        <taxon>Actinopterygii</taxon>
        <taxon>Neopterygii</taxon>
        <taxon>Teleostei</taxon>
        <taxon>Neoteleostei</taxon>
        <taxon>Acanthomorphata</taxon>
        <taxon>Ovalentaria</taxon>
        <taxon>Cichlomorphae</taxon>
        <taxon>Cichliformes</taxon>
        <taxon>Cichlidae</taxon>
        <taxon>African cichlids</taxon>
        <taxon>Pseudocrenilabrinae</taxon>
        <taxon>Haplochromini</taxon>
        <taxon>Astatotilapia</taxon>
    </lineage>
</organism>
<dbReference type="SMART" id="SM00220">
    <property type="entry name" value="S_TKc"/>
    <property type="match status" value="1"/>
</dbReference>
<feature type="region of interest" description="Disordered" evidence="20">
    <location>
        <begin position="1"/>
        <end position="31"/>
    </location>
</feature>
<feature type="region of interest" description="Disordered" evidence="20">
    <location>
        <begin position="343"/>
        <end position="381"/>
    </location>
</feature>
<dbReference type="GO" id="GO:0004674">
    <property type="term" value="F:protein serine/threonine kinase activity"/>
    <property type="evidence" value="ECO:0007669"/>
    <property type="project" value="UniProtKB-KW"/>
</dbReference>
<keyword evidence="5" id="KW-0723">Serine/threonine-protein kinase</keyword>
<evidence type="ECO:0000256" key="8">
    <source>
        <dbReference type="ARBA" id="ARBA00022737"/>
    </source>
</evidence>
<dbReference type="EC" id="2.7.11.1" evidence="3"/>
<keyword evidence="7" id="KW-0808">Transferase</keyword>
<dbReference type="Pfam" id="PF00069">
    <property type="entry name" value="Pkinase"/>
    <property type="match status" value="1"/>
</dbReference>
<dbReference type="GeneTree" id="ENSGT00940000154956"/>
<dbReference type="GO" id="GO:0005524">
    <property type="term" value="F:ATP binding"/>
    <property type="evidence" value="ECO:0007669"/>
    <property type="project" value="UniProtKB-UniRule"/>
</dbReference>
<evidence type="ECO:0000256" key="5">
    <source>
        <dbReference type="ARBA" id="ARBA00022527"/>
    </source>
</evidence>
<dbReference type="SUPFAM" id="SSF89837">
    <property type="entry name" value="Doublecortin (DC)"/>
    <property type="match status" value="2"/>
</dbReference>
<evidence type="ECO:0000259" key="21">
    <source>
        <dbReference type="PROSITE" id="PS50011"/>
    </source>
</evidence>
<dbReference type="FunFam" id="1.10.510.10:FF:000066">
    <property type="entry name" value="Serine/threonine-protein kinase DCLK1 isoform 2"/>
    <property type="match status" value="1"/>
</dbReference>
<feature type="region of interest" description="Disordered" evidence="20">
    <location>
        <begin position="152"/>
        <end position="172"/>
    </location>
</feature>
<evidence type="ECO:0000256" key="16">
    <source>
        <dbReference type="ARBA" id="ARBA00079695"/>
    </source>
</evidence>
<evidence type="ECO:0000256" key="6">
    <source>
        <dbReference type="ARBA" id="ARBA00022553"/>
    </source>
</evidence>
<comment type="catalytic activity">
    <reaction evidence="14">
        <text>L-seryl-[protein] + ATP = O-phospho-L-seryl-[protein] + ADP + H(+)</text>
        <dbReference type="Rhea" id="RHEA:17989"/>
        <dbReference type="Rhea" id="RHEA-COMP:9863"/>
        <dbReference type="Rhea" id="RHEA-COMP:11604"/>
        <dbReference type="ChEBI" id="CHEBI:15378"/>
        <dbReference type="ChEBI" id="CHEBI:29999"/>
        <dbReference type="ChEBI" id="CHEBI:30616"/>
        <dbReference type="ChEBI" id="CHEBI:83421"/>
        <dbReference type="ChEBI" id="CHEBI:456216"/>
        <dbReference type="EC" id="2.7.11.1"/>
    </reaction>
</comment>
<protein>
    <recommendedName>
        <fullName evidence="15">Serine/threonine-protein kinase DCLK2</fullName>
        <ecNumber evidence="3">2.7.11.1</ecNumber>
    </recommendedName>
    <alternativeName>
        <fullName evidence="18">CaMK-like CREB regulatory kinase 2</fullName>
    </alternativeName>
    <alternativeName>
        <fullName evidence="16">Doublecortin-like and CAM kinase-like 2</fullName>
    </alternativeName>
    <alternativeName>
        <fullName evidence="17">Doublecortin-like kinase 2</fullName>
    </alternativeName>
</protein>
<reference evidence="24" key="2">
    <citation type="submission" date="2023-03" db="EMBL/GenBank/DDBJ databases">
        <authorList>
            <consortium name="Wellcome Sanger Institute Data Sharing"/>
        </authorList>
    </citation>
    <scope>NUCLEOTIDE SEQUENCE [LARGE SCALE GENOMIC DNA]</scope>
</reference>
<evidence type="ECO:0000256" key="20">
    <source>
        <dbReference type="SAM" id="MobiDB-lite"/>
    </source>
</evidence>
<dbReference type="FunFam" id="3.30.200.20:FF:000057">
    <property type="entry name" value="Serine/threonine-protein kinase DCLK1 isoform 2"/>
    <property type="match status" value="1"/>
</dbReference>
<evidence type="ECO:0000256" key="2">
    <source>
        <dbReference type="ARBA" id="ARBA00005354"/>
    </source>
</evidence>
<proteinExistence type="inferred from homology"/>
<comment type="similarity">
    <text evidence="2">Belongs to the protein kinase superfamily. CAMK Ser/Thr protein kinase family. CaMK subfamily.</text>
</comment>
<evidence type="ECO:0000256" key="17">
    <source>
        <dbReference type="ARBA" id="ARBA00079902"/>
    </source>
</evidence>
<evidence type="ECO:0000259" key="22">
    <source>
        <dbReference type="PROSITE" id="PS50309"/>
    </source>
</evidence>
<evidence type="ECO:0000256" key="10">
    <source>
        <dbReference type="ARBA" id="ARBA00022777"/>
    </source>
</evidence>
<feature type="domain" description="Doublecortin" evidence="22">
    <location>
        <begin position="52"/>
        <end position="138"/>
    </location>
</feature>
<dbReference type="Gene3D" id="3.10.20.230">
    <property type="entry name" value="Doublecortin domain"/>
    <property type="match status" value="2"/>
</dbReference>
<evidence type="ECO:0000256" key="19">
    <source>
        <dbReference type="PROSITE-ProRule" id="PRU10141"/>
    </source>
</evidence>
<keyword evidence="4" id="KW-0963">Cytoplasm</keyword>
<feature type="region of interest" description="Disordered" evidence="20">
    <location>
        <begin position="281"/>
        <end position="310"/>
    </location>
</feature>
<dbReference type="InterPro" id="IPR000719">
    <property type="entry name" value="Prot_kinase_dom"/>
</dbReference>
<evidence type="ECO:0000256" key="3">
    <source>
        <dbReference type="ARBA" id="ARBA00012513"/>
    </source>
</evidence>
<dbReference type="CDD" id="cd17069">
    <property type="entry name" value="DCX2"/>
    <property type="match status" value="1"/>
</dbReference>
<dbReference type="Gene3D" id="1.10.510.10">
    <property type="entry name" value="Transferase(Phosphotransferase) domain 1"/>
    <property type="match status" value="1"/>
</dbReference>
<dbReference type="PROSITE" id="PS00108">
    <property type="entry name" value="PROTEIN_KINASE_ST"/>
    <property type="match status" value="1"/>
</dbReference>
<keyword evidence="24" id="KW-1185">Reference proteome</keyword>
<evidence type="ECO:0000256" key="9">
    <source>
        <dbReference type="ARBA" id="ARBA00022741"/>
    </source>
</evidence>
<evidence type="ECO:0000256" key="12">
    <source>
        <dbReference type="ARBA" id="ARBA00023212"/>
    </source>
</evidence>
<dbReference type="GO" id="GO:0035556">
    <property type="term" value="P:intracellular signal transduction"/>
    <property type="evidence" value="ECO:0007669"/>
    <property type="project" value="InterPro"/>
</dbReference>
<comment type="catalytic activity">
    <reaction evidence="13">
        <text>L-threonyl-[protein] + ATP = O-phospho-L-threonyl-[protein] + ADP + H(+)</text>
        <dbReference type="Rhea" id="RHEA:46608"/>
        <dbReference type="Rhea" id="RHEA-COMP:11060"/>
        <dbReference type="Rhea" id="RHEA-COMP:11605"/>
        <dbReference type="ChEBI" id="CHEBI:15378"/>
        <dbReference type="ChEBI" id="CHEBI:30013"/>
        <dbReference type="ChEBI" id="CHEBI:30616"/>
        <dbReference type="ChEBI" id="CHEBI:61977"/>
        <dbReference type="ChEBI" id="CHEBI:456216"/>
        <dbReference type="EC" id="2.7.11.1"/>
    </reaction>
</comment>
<dbReference type="SUPFAM" id="SSF56112">
    <property type="entry name" value="Protein kinase-like (PK-like)"/>
    <property type="match status" value="1"/>
</dbReference>
<keyword evidence="12" id="KW-0206">Cytoskeleton</keyword>
<dbReference type="PROSITE" id="PS00107">
    <property type="entry name" value="PROTEIN_KINASE_ATP"/>
    <property type="match status" value="1"/>
</dbReference>
<dbReference type="PANTHER" id="PTHR24347">
    <property type="entry name" value="SERINE/THREONINE-PROTEIN KINASE"/>
    <property type="match status" value="1"/>
</dbReference>
<reference evidence="23 24" key="1">
    <citation type="submission" date="2018-05" db="EMBL/GenBank/DDBJ databases">
        <authorList>
            <person name="Datahose"/>
        </authorList>
    </citation>
    <scope>NUCLEOTIDE SEQUENCE</scope>
</reference>
<reference evidence="23" key="4">
    <citation type="submission" date="2025-09" db="UniProtKB">
        <authorList>
            <consortium name="Ensembl"/>
        </authorList>
    </citation>
    <scope>IDENTIFICATION</scope>
</reference>
<name>A0AAX7VLE2_ASTCA</name>
<evidence type="ECO:0000313" key="24">
    <source>
        <dbReference type="Proteomes" id="UP000265100"/>
    </source>
</evidence>
<keyword evidence="9 19" id="KW-0547">Nucleotide-binding</keyword>
<dbReference type="InterPro" id="IPR011009">
    <property type="entry name" value="Kinase-like_dom_sf"/>
</dbReference>
<dbReference type="InterPro" id="IPR036572">
    <property type="entry name" value="Doublecortin_dom_sf"/>
</dbReference>